<evidence type="ECO:0000313" key="1">
    <source>
        <dbReference type="EMBL" id="KAH6591980.1"/>
    </source>
</evidence>
<evidence type="ECO:0008006" key="3">
    <source>
        <dbReference type="Google" id="ProtNLM"/>
    </source>
</evidence>
<dbReference type="InterPro" id="IPR050357">
    <property type="entry name" value="Arrestin_domain-protein"/>
</dbReference>
<organism evidence="1 2">
    <name type="scientific">Batrachochytrium salamandrivorans</name>
    <dbReference type="NCBI Taxonomy" id="1357716"/>
    <lineage>
        <taxon>Eukaryota</taxon>
        <taxon>Fungi</taxon>
        <taxon>Fungi incertae sedis</taxon>
        <taxon>Chytridiomycota</taxon>
        <taxon>Chytridiomycota incertae sedis</taxon>
        <taxon>Chytridiomycetes</taxon>
        <taxon>Rhizophydiales</taxon>
        <taxon>Rhizophydiales incertae sedis</taxon>
        <taxon>Batrachochytrium</taxon>
    </lineage>
</organism>
<protein>
    <recommendedName>
        <fullName evidence="3">Arrestin C-terminal-like domain-containing protein</fullName>
    </recommendedName>
</protein>
<dbReference type="PANTHER" id="PTHR11188:SF17">
    <property type="entry name" value="FI21816P1"/>
    <property type="match status" value="1"/>
</dbReference>
<dbReference type="PANTHER" id="PTHR11188">
    <property type="entry name" value="ARRESTIN DOMAIN CONTAINING PROTEIN"/>
    <property type="match status" value="1"/>
</dbReference>
<reference evidence="1 2" key="1">
    <citation type="submission" date="2021-02" db="EMBL/GenBank/DDBJ databases">
        <title>Variation within the Batrachochytrium salamandrivorans European outbreak.</title>
        <authorList>
            <person name="Kelly M."/>
            <person name="Pasmans F."/>
            <person name="Shea T.P."/>
            <person name="Munoz J.F."/>
            <person name="Carranza S."/>
            <person name="Cuomo C.A."/>
            <person name="Martel A."/>
        </authorList>
    </citation>
    <scope>NUCLEOTIDE SEQUENCE [LARGE SCALE GENOMIC DNA]</scope>
    <source>
        <strain evidence="1 2">AMFP18/2</strain>
    </source>
</reference>
<dbReference type="Proteomes" id="UP001648503">
    <property type="component" value="Unassembled WGS sequence"/>
</dbReference>
<gene>
    <name evidence="1" type="ORF">BASA50_008379</name>
</gene>
<sequence length="512" mass="56019">MIDDLAIEPLADQKSILHGFAGVTDALTYRGVVTFKTTKDAKVLSLKLELRGSVRSALSSEDGHFVAHQDILASSLYILDPTTSLTADMDSKLKRPTILVPKGAASFEFLIDIPTDISATLPVSYTRSLPPPTGVAAAAASTFAAESAAASKAAAANSKKTKTIEANVVFDETKKKKWNGGKISYTLTASLEVVHTVLLMTSTKTYVATEEVDFPRVDSLAVARSVHTNTGRLIQGSDDHIDYKFELDRTIFCIGQPIQVNIISLVPREHRFDIAQVSINLVQIEKIRAMRDPSLERPDCYKQCVLKTVLDTVDIARPSSGFKKFMVKMGKKLEPWRGEASVRIDTVHRKLKNDPKHKSIDAYQSFDSEYVTVTHQFELRVKIAKVTEALVYSVAVRFVDIDADTRIWVLNNADCLTGGVATGNDEDAKSGYIFEEDDLPRLEPATVEVGPVATASSSGEEETLAVAETPEGDAVVVAQSEVPVTEDEALKVEAHSAERENMRKEVFGNKEE</sequence>
<comment type="caution">
    <text evidence="1">The sequence shown here is derived from an EMBL/GenBank/DDBJ whole genome shotgun (WGS) entry which is preliminary data.</text>
</comment>
<proteinExistence type="predicted"/>
<keyword evidence="2" id="KW-1185">Reference proteome</keyword>
<accession>A0ABQ8F4D9</accession>
<dbReference type="EMBL" id="JAFCIX010000392">
    <property type="protein sequence ID" value="KAH6591980.1"/>
    <property type="molecule type" value="Genomic_DNA"/>
</dbReference>
<name>A0ABQ8F4D9_9FUNG</name>
<evidence type="ECO:0000313" key="2">
    <source>
        <dbReference type="Proteomes" id="UP001648503"/>
    </source>
</evidence>